<dbReference type="Pfam" id="PF10013">
    <property type="entry name" value="DUF2256"/>
    <property type="match status" value="1"/>
</dbReference>
<accession>A0A368NJ04</accession>
<organism evidence="1 2">
    <name type="scientific">Corallincola holothuriorum</name>
    <dbReference type="NCBI Taxonomy" id="2282215"/>
    <lineage>
        <taxon>Bacteria</taxon>
        <taxon>Pseudomonadati</taxon>
        <taxon>Pseudomonadota</taxon>
        <taxon>Gammaproteobacteria</taxon>
        <taxon>Alteromonadales</taxon>
        <taxon>Psychromonadaceae</taxon>
        <taxon>Corallincola</taxon>
    </lineage>
</organism>
<keyword evidence="2" id="KW-1185">Reference proteome</keyword>
<dbReference type="AlphaFoldDB" id="A0A368NJ04"/>
<dbReference type="RefSeq" id="WP_114338065.1">
    <property type="nucleotide sequence ID" value="NZ_QPID01000004.1"/>
</dbReference>
<dbReference type="PIRSF" id="PIRSF037205">
    <property type="entry name" value="UCP037205"/>
    <property type="match status" value="1"/>
</dbReference>
<evidence type="ECO:0000313" key="2">
    <source>
        <dbReference type="Proteomes" id="UP000252558"/>
    </source>
</evidence>
<protein>
    <submittedName>
        <fullName evidence="1">DUF2256 domain-containing protein</fullName>
    </submittedName>
</protein>
<comment type="caution">
    <text evidence="1">The sequence shown here is derived from an EMBL/GenBank/DDBJ whole genome shotgun (WGS) entry which is preliminary data.</text>
</comment>
<dbReference type="PANTHER" id="PTHR37463">
    <property type="entry name" value="GSL3115 PROTEIN"/>
    <property type="match status" value="1"/>
</dbReference>
<reference evidence="1 2" key="1">
    <citation type="submission" date="2018-07" db="EMBL/GenBank/DDBJ databases">
        <title>Corallincola holothuriorum sp. nov., a new facultative anaerobe isolated from sea cucumber Apostichopus japonicus.</title>
        <authorList>
            <person name="Xia H."/>
        </authorList>
    </citation>
    <scope>NUCLEOTIDE SEQUENCE [LARGE SCALE GENOMIC DNA]</scope>
    <source>
        <strain evidence="1 2">C4</strain>
    </source>
</reference>
<sequence length="56" mass="6906">MHKKTQLPSKRCPICERPFDWRKKWEKVWDDVKYCSERCRRQSKQKPANTNPRIST</sequence>
<dbReference type="EMBL" id="QPID01000004">
    <property type="protein sequence ID" value="RCU50577.1"/>
    <property type="molecule type" value="Genomic_DNA"/>
</dbReference>
<gene>
    <name evidence="1" type="ORF">DU002_09160</name>
</gene>
<dbReference type="PANTHER" id="PTHR37463:SF1">
    <property type="entry name" value="DUF2256 DOMAIN-CONTAINING PROTEIN"/>
    <property type="match status" value="1"/>
</dbReference>
<dbReference type="Proteomes" id="UP000252558">
    <property type="component" value="Unassembled WGS sequence"/>
</dbReference>
<dbReference type="InterPro" id="IPR017136">
    <property type="entry name" value="UCP037205"/>
</dbReference>
<proteinExistence type="predicted"/>
<dbReference type="OrthoDB" id="27194at2"/>
<name>A0A368NJ04_9GAMM</name>
<evidence type="ECO:0000313" key="1">
    <source>
        <dbReference type="EMBL" id="RCU50577.1"/>
    </source>
</evidence>